<dbReference type="InParanoid" id="D6TE75"/>
<feature type="transmembrane region" description="Helical" evidence="1">
    <location>
        <begin position="64"/>
        <end position="85"/>
    </location>
</feature>
<evidence type="ECO:0000256" key="1">
    <source>
        <dbReference type="SAM" id="Phobius"/>
    </source>
</evidence>
<proteinExistence type="predicted"/>
<organism evidence="2 3">
    <name type="scientific">Ktedonobacter racemifer DSM 44963</name>
    <dbReference type="NCBI Taxonomy" id="485913"/>
    <lineage>
        <taxon>Bacteria</taxon>
        <taxon>Bacillati</taxon>
        <taxon>Chloroflexota</taxon>
        <taxon>Ktedonobacteria</taxon>
        <taxon>Ktedonobacterales</taxon>
        <taxon>Ktedonobacteraceae</taxon>
        <taxon>Ktedonobacter</taxon>
    </lineage>
</organism>
<protein>
    <submittedName>
        <fullName evidence="2">Uncharacterized protein</fullName>
    </submittedName>
</protein>
<dbReference type="AlphaFoldDB" id="D6TE75"/>
<gene>
    <name evidence="2" type="ORF">Krac_9916</name>
</gene>
<sequence>MISTSRDHRYTPSQHSNMMSVLKHGFLAGAILAGIVIVTTTIFTTPVVSNALFSTFASSYLFGLLYQGNIVISLIVTALCTPVYFFTGYFTRKYSAFACLIALACFLFVDGCSYLVIFSGSVSRYTSFKYTLVIYIFAFLVDLFLALIVGFGVTGIGAAFRQNQQGKAFPKY</sequence>
<evidence type="ECO:0000313" key="2">
    <source>
        <dbReference type="EMBL" id="EFH88448.1"/>
    </source>
</evidence>
<evidence type="ECO:0000313" key="3">
    <source>
        <dbReference type="Proteomes" id="UP000004508"/>
    </source>
</evidence>
<comment type="caution">
    <text evidence="2">The sequence shown here is derived from an EMBL/GenBank/DDBJ whole genome shotgun (WGS) entry which is preliminary data.</text>
</comment>
<dbReference type="EMBL" id="ADVG01000001">
    <property type="protein sequence ID" value="EFH88448.1"/>
    <property type="molecule type" value="Genomic_DNA"/>
</dbReference>
<keyword evidence="3" id="KW-1185">Reference proteome</keyword>
<dbReference type="Proteomes" id="UP000004508">
    <property type="component" value="Unassembled WGS sequence"/>
</dbReference>
<keyword evidence="1" id="KW-0812">Transmembrane</keyword>
<reference evidence="2 3" key="1">
    <citation type="journal article" date="2011" name="Stand. Genomic Sci.">
        <title>Non-contiguous finished genome sequence and contextual data of the filamentous soil bacterium Ktedonobacter racemifer type strain (SOSP1-21).</title>
        <authorList>
            <person name="Chang Y.J."/>
            <person name="Land M."/>
            <person name="Hauser L."/>
            <person name="Chertkov O."/>
            <person name="Del Rio T.G."/>
            <person name="Nolan M."/>
            <person name="Copeland A."/>
            <person name="Tice H."/>
            <person name="Cheng J.F."/>
            <person name="Lucas S."/>
            <person name="Han C."/>
            <person name="Goodwin L."/>
            <person name="Pitluck S."/>
            <person name="Ivanova N."/>
            <person name="Ovchinikova G."/>
            <person name="Pati A."/>
            <person name="Chen A."/>
            <person name="Palaniappan K."/>
            <person name="Mavromatis K."/>
            <person name="Liolios K."/>
            <person name="Brettin T."/>
            <person name="Fiebig A."/>
            <person name="Rohde M."/>
            <person name="Abt B."/>
            <person name="Goker M."/>
            <person name="Detter J.C."/>
            <person name="Woyke T."/>
            <person name="Bristow J."/>
            <person name="Eisen J.A."/>
            <person name="Markowitz V."/>
            <person name="Hugenholtz P."/>
            <person name="Kyrpides N.C."/>
            <person name="Klenk H.P."/>
            <person name="Lapidus A."/>
        </authorList>
    </citation>
    <scope>NUCLEOTIDE SEQUENCE [LARGE SCALE GENOMIC DNA]</scope>
    <source>
        <strain evidence="3">DSM 44963</strain>
    </source>
</reference>
<feature type="transmembrane region" description="Helical" evidence="1">
    <location>
        <begin position="97"/>
        <end position="120"/>
    </location>
</feature>
<keyword evidence="1" id="KW-1133">Transmembrane helix</keyword>
<accession>D6TE75</accession>
<name>D6TE75_KTERA</name>
<feature type="transmembrane region" description="Helical" evidence="1">
    <location>
        <begin position="21"/>
        <end position="44"/>
    </location>
</feature>
<keyword evidence="1" id="KW-0472">Membrane</keyword>
<feature type="transmembrane region" description="Helical" evidence="1">
    <location>
        <begin position="132"/>
        <end position="160"/>
    </location>
</feature>